<accession>A0A2A9ECV7</accession>
<keyword evidence="1" id="KW-0479">Metal-binding</keyword>
<dbReference type="GO" id="GO:0008299">
    <property type="term" value="P:isoprenoid biosynthetic process"/>
    <property type="evidence" value="ECO:0007669"/>
    <property type="project" value="InterPro"/>
</dbReference>
<protein>
    <submittedName>
        <fullName evidence="5">Geranylgeranyl diphosphate synthase type II</fullName>
    </submittedName>
</protein>
<organism evidence="5 6">
    <name type="scientific">Flavimobilis soli</name>
    <dbReference type="NCBI Taxonomy" id="442709"/>
    <lineage>
        <taxon>Bacteria</taxon>
        <taxon>Bacillati</taxon>
        <taxon>Actinomycetota</taxon>
        <taxon>Actinomycetes</taxon>
        <taxon>Micrococcales</taxon>
        <taxon>Jonesiaceae</taxon>
        <taxon>Flavimobilis</taxon>
    </lineage>
</organism>
<dbReference type="PANTHER" id="PTHR12001">
    <property type="entry name" value="GERANYLGERANYL PYROPHOSPHATE SYNTHASE"/>
    <property type="match status" value="1"/>
</dbReference>
<evidence type="ECO:0000256" key="4">
    <source>
        <dbReference type="SAM" id="MobiDB-lite"/>
    </source>
</evidence>
<dbReference type="OrthoDB" id="4497239at2"/>
<dbReference type="PROSITE" id="PS00723">
    <property type="entry name" value="POLYPRENYL_SYNTHASE_1"/>
    <property type="match status" value="1"/>
</dbReference>
<dbReference type="SUPFAM" id="SSF48576">
    <property type="entry name" value="Terpenoid synthases"/>
    <property type="match status" value="1"/>
</dbReference>
<dbReference type="Pfam" id="PF00348">
    <property type="entry name" value="polyprenyl_synt"/>
    <property type="match status" value="1"/>
</dbReference>
<dbReference type="PANTHER" id="PTHR12001:SF86">
    <property type="entry name" value="GERANYLGERANYL DIPHOSPHATE SYNTHASE"/>
    <property type="match status" value="1"/>
</dbReference>
<dbReference type="InterPro" id="IPR033749">
    <property type="entry name" value="Polyprenyl_synt_CS"/>
</dbReference>
<evidence type="ECO:0000256" key="1">
    <source>
        <dbReference type="ARBA" id="ARBA00022723"/>
    </source>
</evidence>
<feature type="region of interest" description="Disordered" evidence="4">
    <location>
        <begin position="1"/>
        <end position="20"/>
    </location>
</feature>
<dbReference type="GO" id="GO:0046872">
    <property type="term" value="F:metal ion binding"/>
    <property type="evidence" value="ECO:0007669"/>
    <property type="project" value="UniProtKB-KW"/>
</dbReference>
<dbReference type="EMBL" id="PDJH01000001">
    <property type="protein sequence ID" value="PFG36744.1"/>
    <property type="molecule type" value="Genomic_DNA"/>
</dbReference>
<name>A0A2A9ECV7_9MICO</name>
<evidence type="ECO:0000256" key="3">
    <source>
        <dbReference type="RuleBase" id="RU004466"/>
    </source>
</evidence>
<reference evidence="5 6" key="1">
    <citation type="submission" date="2017-10" db="EMBL/GenBank/DDBJ databases">
        <title>Sequencing the genomes of 1000 actinobacteria strains.</title>
        <authorList>
            <person name="Klenk H.-P."/>
        </authorList>
    </citation>
    <scope>NUCLEOTIDE SEQUENCE [LARGE SCALE GENOMIC DNA]</scope>
    <source>
        <strain evidence="5 6">DSM 21574</strain>
    </source>
</reference>
<proteinExistence type="inferred from homology"/>
<dbReference type="AlphaFoldDB" id="A0A2A9ECV7"/>
<keyword evidence="3" id="KW-0808">Transferase</keyword>
<dbReference type="CDD" id="cd00685">
    <property type="entry name" value="Trans_IPPS_HT"/>
    <property type="match status" value="1"/>
</dbReference>
<comment type="similarity">
    <text evidence="3">Belongs to the FPP/GGPP synthase family.</text>
</comment>
<dbReference type="GO" id="GO:0004659">
    <property type="term" value="F:prenyltransferase activity"/>
    <property type="evidence" value="ECO:0007669"/>
    <property type="project" value="InterPro"/>
</dbReference>
<dbReference type="Gene3D" id="1.10.600.10">
    <property type="entry name" value="Farnesyl Diphosphate Synthase"/>
    <property type="match status" value="1"/>
</dbReference>
<dbReference type="InterPro" id="IPR008949">
    <property type="entry name" value="Isoprenoid_synthase_dom_sf"/>
</dbReference>
<keyword evidence="6" id="KW-1185">Reference proteome</keyword>
<evidence type="ECO:0000256" key="2">
    <source>
        <dbReference type="ARBA" id="ARBA00022842"/>
    </source>
</evidence>
<evidence type="ECO:0000313" key="5">
    <source>
        <dbReference type="EMBL" id="PFG36744.1"/>
    </source>
</evidence>
<keyword evidence="2" id="KW-0460">Magnesium</keyword>
<gene>
    <name evidence="5" type="ORF">ATL41_1482</name>
</gene>
<sequence length="365" mass="38381">MVTVTAPSLTASQARPTAQATPREAFFAAGEAHAELLDPPDTTYRTLWEAMRHAAAGGKGARPQLVTRTYQALGGTDLEVAAHVGDAVELLHGAFVMHDDVIDHDTIRRGRLNVSGMFARRARAAGASPQAAATFGDAAGILAGDLAISGAITAVARTKAPPHVITALLDLFEEAIRTTAAGELEDVELSLGILEPTLEQVLKMEERKTAVYSFVLPLQAAATLVDSERATTVLPILDLLGRHLGLAFQLQDDVLGTFGDPAHTGKSNLTDLREGKHTPIIAHARTTGAWESIAPFHGAADLDEQGAAIARSALEACGSRAFVEALAFDHMAAARALARAACLPHDLVEWIGALPSRAARQSRAA</sequence>
<dbReference type="InterPro" id="IPR000092">
    <property type="entry name" value="Polyprenyl_synt"/>
</dbReference>
<dbReference type="Proteomes" id="UP000221394">
    <property type="component" value="Unassembled WGS sequence"/>
</dbReference>
<evidence type="ECO:0000313" key="6">
    <source>
        <dbReference type="Proteomes" id="UP000221394"/>
    </source>
</evidence>
<dbReference type="PROSITE" id="PS00444">
    <property type="entry name" value="POLYPRENYL_SYNTHASE_2"/>
    <property type="match status" value="1"/>
</dbReference>
<comment type="caution">
    <text evidence="5">The sequence shown here is derived from an EMBL/GenBank/DDBJ whole genome shotgun (WGS) entry which is preliminary data.</text>
</comment>
<dbReference type="RefSeq" id="WP_098457892.1">
    <property type="nucleotide sequence ID" value="NZ_PDJH01000001.1"/>
</dbReference>
<dbReference type="SFLD" id="SFLDS00005">
    <property type="entry name" value="Isoprenoid_Synthase_Type_I"/>
    <property type="match status" value="1"/>
</dbReference>